<evidence type="ECO:0008006" key="4">
    <source>
        <dbReference type="Google" id="ProtNLM"/>
    </source>
</evidence>
<reference evidence="2 3" key="1">
    <citation type="submission" date="2018-03" db="EMBL/GenBank/DDBJ databases">
        <authorList>
            <person name="Keele B.F."/>
        </authorList>
    </citation>
    <scope>NUCLEOTIDE SEQUENCE [LARGE SCALE GENOMIC DNA]</scope>
    <source>
        <strain evidence="2 3">CECT 8626</strain>
    </source>
</reference>
<keyword evidence="1" id="KW-0732">Signal</keyword>
<organism evidence="2 3">
    <name type="scientific">Albidovulum aquaemixtae</name>
    <dbReference type="NCBI Taxonomy" id="1542388"/>
    <lineage>
        <taxon>Bacteria</taxon>
        <taxon>Pseudomonadati</taxon>
        <taxon>Pseudomonadota</taxon>
        <taxon>Alphaproteobacteria</taxon>
        <taxon>Rhodobacterales</taxon>
        <taxon>Paracoccaceae</taxon>
        <taxon>Albidovulum</taxon>
    </lineage>
</organism>
<dbReference type="OrthoDB" id="512581at2"/>
<evidence type="ECO:0000313" key="3">
    <source>
        <dbReference type="Proteomes" id="UP000244924"/>
    </source>
</evidence>
<dbReference type="EMBL" id="OMOQ01000001">
    <property type="protein sequence ID" value="SPH17666.1"/>
    <property type="molecule type" value="Genomic_DNA"/>
</dbReference>
<keyword evidence="3" id="KW-1185">Reference proteome</keyword>
<dbReference type="Proteomes" id="UP000244924">
    <property type="component" value="Unassembled WGS sequence"/>
</dbReference>
<proteinExistence type="predicted"/>
<name>A0A2R8B4V8_9RHOB</name>
<protein>
    <recommendedName>
        <fullName evidence="4">DUF5666 domain-containing protein</fullName>
    </recommendedName>
</protein>
<feature type="signal peptide" evidence="1">
    <location>
        <begin position="1"/>
        <end position="22"/>
    </location>
</feature>
<dbReference type="InterPro" id="IPR046150">
    <property type="entry name" value="DUF6152"/>
</dbReference>
<evidence type="ECO:0000256" key="1">
    <source>
        <dbReference type="SAM" id="SignalP"/>
    </source>
</evidence>
<dbReference type="RefSeq" id="WP_108852085.1">
    <property type="nucleotide sequence ID" value="NZ_OMOQ01000001.1"/>
</dbReference>
<evidence type="ECO:0000313" key="2">
    <source>
        <dbReference type="EMBL" id="SPH17666.1"/>
    </source>
</evidence>
<dbReference type="AlphaFoldDB" id="A0A2R8B4V8"/>
<accession>A0A2R8B4V8</accession>
<dbReference type="Pfam" id="PF19649">
    <property type="entry name" value="DUF6152"/>
    <property type="match status" value="1"/>
</dbReference>
<gene>
    <name evidence="2" type="ORF">DEA8626_01190</name>
</gene>
<feature type="chain" id="PRO_5015338335" description="DUF5666 domain-containing protein" evidence="1">
    <location>
        <begin position="23"/>
        <end position="121"/>
    </location>
</feature>
<sequence>MQITRRGILALVAALAATPVAAHHGWRWTNTGEFELTGLITKAKLGNPHGVLTIDADGEIWTAEIGQPWRNERAGLSDDMFEPGTEITLLGHRSADQDELVMKAERVIIAGKRYDLYPDRS</sequence>